<dbReference type="Pfam" id="PF00723">
    <property type="entry name" value="Glyco_hydro_15"/>
    <property type="match status" value="1"/>
</dbReference>
<dbReference type="Proteomes" id="UP000886381">
    <property type="component" value="Unassembled WGS sequence"/>
</dbReference>
<evidence type="ECO:0000259" key="1">
    <source>
        <dbReference type="Pfam" id="PF00723"/>
    </source>
</evidence>
<name>A0A7V0LUP7_UNCW3</name>
<gene>
    <name evidence="2" type="ORF">ENH14_03975</name>
</gene>
<dbReference type="GO" id="GO:0004553">
    <property type="term" value="F:hydrolase activity, hydrolyzing O-glycosyl compounds"/>
    <property type="evidence" value="ECO:0007669"/>
    <property type="project" value="TreeGrafter"/>
</dbReference>
<dbReference type="InterPro" id="IPR011613">
    <property type="entry name" value="GH15-like"/>
</dbReference>
<dbReference type="Gene3D" id="1.50.10.10">
    <property type="match status" value="1"/>
</dbReference>
<dbReference type="EMBL" id="DRDR01000174">
    <property type="protein sequence ID" value="HDL60597.1"/>
    <property type="molecule type" value="Genomic_DNA"/>
</dbReference>
<dbReference type="PANTHER" id="PTHR31616:SF9">
    <property type="entry name" value="GLUCOAMYLASE, INTRACELLULAR SPORULATION-SPECIFIC"/>
    <property type="match status" value="1"/>
</dbReference>
<reference evidence="2" key="1">
    <citation type="journal article" date="2020" name="mSystems">
        <title>Genome- and Community-Level Interaction Insights into Carbon Utilization and Element Cycling Functions of Hydrothermarchaeota in Hydrothermal Sediment.</title>
        <authorList>
            <person name="Zhou Z."/>
            <person name="Liu Y."/>
            <person name="Xu W."/>
            <person name="Pan J."/>
            <person name="Luo Z.H."/>
            <person name="Li M."/>
        </authorList>
    </citation>
    <scope>NUCLEOTIDE SEQUENCE [LARGE SCALE GENOMIC DNA]</scope>
    <source>
        <strain evidence="2">HyVt-28</strain>
    </source>
</reference>
<dbReference type="InterPro" id="IPR012341">
    <property type="entry name" value="6hp_glycosidase-like_sf"/>
</dbReference>
<protein>
    <recommendedName>
        <fullName evidence="1">GH15-like domain-containing protein</fullName>
    </recommendedName>
</protein>
<proteinExistence type="predicted"/>
<comment type="caution">
    <text evidence="2">The sequence shown here is derived from an EMBL/GenBank/DDBJ whole genome shotgun (WGS) entry which is preliminary data.</text>
</comment>
<organism evidence="2">
    <name type="scientific">candidate division WOR-3 bacterium</name>
    <dbReference type="NCBI Taxonomy" id="2052148"/>
    <lineage>
        <taxon>Bacteria</taxon>
        <taxon>Bacteria division WOR-3</taxon>
    </lineage>
</organism>
<sequence>MKRFIEYVRYQSINGGILASSIYRPYRKVWLRDHAFASISLLFNGYDITPQIKWLSTLFQLESSKVRILLEMDKNHPDILNQNLHPRARYTPHFQIINEFWSERQYDGVALSLALIALYKKYTCKFPVERKILDLFVDYLIKFHDTPCADQWEMHENFIHAETLGSIFFGLRNAAELYPRNSRKRLQLINFTDYLRTKIHSFVKDGVLLKMKRELDGEACGLDSSVLLNFTLFDVIQDREIIKETLNKLYESLSPDGMGLRRFLIPGEKDVYFGGGVWYITTYWAAEAYFKLNEIEKAKKLLLYRLRFPLPEQIIDDTLIFDLWWKKKWTEISRKENNGIPGPADPLTWSNSEFARILNYTVLL</sequence>
<dbReference type="AlphaFoldDB" id="A0A7V0LUP7"/>
<dbReference type="SUPFAM" id="SSF48208">
    <property type="entry name" value="Six-hairpin glycosidases"/>
    <property type="match status" value="1"/>
</dbReference>
<dbReference type="InterPro" id="IPR008928">
    <property type="entry name" value="6-hairpin_glycosidase_sf"/>
</dbReference>
<accession>A0A7V0LUP7</accession>
<dbReference type="GO" id="GO:0005975">
    <property type="term" value="P:carbohydrate metabolic process"/>
    <property type="evidence" value="ECO:0007669"/>
    <property type="project" value="InterPro"/>
</dbReference>
<dbReference type="PANTHER" id="PTHR31616">
    <property type="entry name" value="TREHALASE"/>
    <property type="match status" value="1"/>
</dbReference>
<feature type="domain" description="GH15-like" evidence="1">
    <location>
        <begin position="9"/>
        <end position="293"/>
    </location>
</feature>
<evidence type="ECO:0000313" key="2">
    <source>
        <dbReference type="EMBL" id="HDL60597.1"/>
    </source>
</evidence>